<dbReference type="GeneID" id="24141488"/>
<accession>A0A067C9V5</accession>
<organism evidence="1 2">
    <name type="scientific">Saprolegnia parasitica (strain CBS 223.65)</name>
    <dbReference type="NCBI Taxonomy" id="695850"/>
    <lineage>
        <taxon>Eukaryota</taxon>
        <taxon>Sar</taxon>
        <taxon>Stramenopiles</taxon>
        <taxon>Oomycota</taxon>
        <taxon>Saprolegniomycetes</taxon>
        <taxon>Saprolegniales</taxon>
        <taxon>Saprolegniaceae</taxon>
        <taxon>Saprolegnia</taxon>
    </lineage>
</organism>
<dbReference type="VEuPathDB" id="FungiDB:SPRG_20305"/>
<sequence length="89" mass="10013">MSLYSIFRALELSKAKRHICTFQLTNDRPSCKERSKIHLRSVCLVVQRSTLPGSSRLSCHRKRRYLSGLLATIPTETFSAPVAVPPVSI</sequence>
<protein>
    <submittedName>
        <fullName evidence="1">Uncharacterized protein</fullName>
    </submittedName>
</protein>
<dbReference type="AlphaFoldDB" id="A0A067C9V5"/>
<dbReference type="Proteomes" id="UP000030745">
    <property type="component" value="Unassembled WGS sequence"/>
</dbReference>
<dbReference type="KEGG" id="spar:SPRG_20305"/>
<proteinExistence type="predicted"/>
<name>A0A067C9V5_SAPPC</name>
<dbReference type="EMBL" id="KK583216">
    <property type="protein sequence ID" value="KDO27549.1"/>
    <property type="molecule type" value="Genomic_DNA"/>
</dbReference>
<evidence type="ECO:0000313" key="1">
    <source>
        <dbReference type="EMBL" id="KDO27549.1"/>
    </source>
</evidence>
<evidence type="ECO:0000313" key="2">
    <source>
        <dbReference type="Proteomes" id="UP000030745"/>
    </source>
</evidence>
<reference evidence="1 2" key="1">
    <citation type="journal article" date="2013" name="PLoS Genet.">
        <title>Distinctive expansion of potential virulence genes in the genome of the oomycete fish pathogen Saprolegnia parasitica.</title>
        <authorList>
            <person name="Jiang R.H."/>
            <person name="de Bruijn I."/>
            <person name="Haas B.J."/>
            <person name="Belmonte R."/>
            <person name="Lobach L."/>
            <person name="Christie J."/>
            <person name="van den Ackerveken G."/>
            <person name="Bottin A."/>
            <person name="Bulone V."/>
            <person name="Diaz-Moreno S.M."/>
            <person name="Dumas B."/>
            <person name="Fan L."/>
            <person name="Gaulin E."/>
            <person name="Govers F."/>
            <person name="Grenville-Briggs L.J."/>
            <person name="Horner N.R."/>
            <person name="Levin J.Z."/>
            <person name="Mammella M."/>
            <person name="Meijer H.J."/>
            <person name="Morris P."/>
            <person name="Nusbaum C."/>
            <person name="Oome S."/>
            <person name="Phillips A.J."/>
            <person name="van Rooyen D."/>
            <person name="Rzeszutek E."/>
            <person name="Saraiva M."/>
            <person name="Secombes C.J."/>
            <person name="Seidl M.F."/>
            <person name="Snel B."/>
            <person name="Stassen J.H."/>
            <person name="Sykes S."/>
            <person name="Tripathy S."/>
            <person name="van den Berg H."/>
            <person name="Vega-Arreguin J.C."/>
            <person name="Wawra S."/>
            <person name="Young S.K."/>
            <person name="Zeng Q."/>
            <person name="Dieguez-Uribeondo J."/>
            <person name="Russ C."/>
            <person name="Tyler B.M."/>
            <person name="van West P."/>
        </authorList>
    </citation>
    <scope>NUCLEOTIDE SEQUENCE [LARGE SCALE GENOMIC DNA]</scope>
    <source>
        <strain evidence="1 2">CBS 223.65</strain>
    </source>
</reference>
<keyword evidence="2" id="KW-1185">Reference proteome</keyword>
<dbReference type="RefSeq" id="XP_012201781.1">
    <property type="nucleotide sequence ID" value="XM_012346391.1"/>
</dbReference>
<gene>
    <name evidence="1" type="ORF">SPRG_20305</name>
</gene>